<comment type="similarity">
    <text evidence="3">Belongs to the multi antimicrobial extrusion (MATE) (TC 2.A.66.1) family.</text>
</comment>
<protein>
    <recommendedName>
        <fullName evidence="4">Probable multidrug resistance protein NorM</fullName>
    </recommendedName>
    <alternativeName>
        <fullName evidence="12">Multidrug-efflux transporter</fullName>
    </alternativeName>
</protein>
<evidence type="ECO:0000256" key="8">
    <source>
        <dbReference type="ARBA" id="ARBA00022692"/>
    </source>
</evidence>
<feature type="transmembrane region" description="Helical" evidence="13">
    <location>
        <begin position="95"/>
        <end position="114"/>
    </location>
</feature>
<dbReference type="AlphaFoldDB" id="A0A841KYB2"/>
<dbReference type="GO" id="GO:0042910">
    <property type="term" value="F:xenobiotic transmembrane transporter activity"/>
    <property type="evidence" value="ECO:0007669"/>
    <property type="project" value="InterPro"/>
</dbReference>
<evidence type="ECO:0000256" key="3">
    <source>
        <dbReference type="ARBA" id="ARBA00010199"/>
    </source>
</evidence>
<feature type="transmembrane region" description="Helical" evidence="13">
    <location>
        <begin position="134"/>
        <end position="151"/>
    </location>
</feature>
<evidence type="ECO:0000256" key="11">
    <source>
        <dbReference type="ARBA" id="ARBA00023136"/>
    </source>
</evidence>
<dbReference type="PIRSF" id="PIRSF006603">
    <property type="entry name" value="DinF"/>
    <property type="match status" value="1"/>
</dbReference>
<dbReference type="InterPro" id="IPR002528">
    <property type="entry name" value="MATE_fam"/>
</dbReference>
<dbReference type="Pfam" id="PF01554">
    <property type="entry name" value="MatE"/>
    <property type="match status" value="2"/>
</dbReference>
<evidence type="ECO:0000256" key="5">
    <source>
        <dbReference type="ARBA" id="ARBA00022448"/>
    </source>
</evidence>
<keyword evidence="9 13" id="KW-1133">Transmembrane helix</keyword>
<evidence type="ECO:0000256" key="6">
    <source>
        <dbReference type="ARBA" id="ARBA00022449"/>
    </source>
</evidence>
<proteinExistence type="inferred from homology"/>
<dbReference type="NCBIfam" id="TIGR00797">
    <property type="entry name" value="matE"/>
    <property type="match status" value="1"/>
</dbReference>
<accession>A0A841KYB2</accession>
<evidence type="ECO:0000313" key="14">
    <source>
        <dbReference type="EMBL" id="MBB6218333.1"/>
    </source>
</evidence>
<feature type="transmembrane region" description="Helical" evidence="13">
    <location>
        <begin position="163"/>
        <end position="187"/>
    </location>
</feature>
<name>A0A841KYB2_9FIRM</name>
<evidence type="ECO:0000256" key="7">
    <source>
        <dbReference type="ARBA" id="ARBA00022475"/>
    </source>
</evidence>
<dbReference type="PANTHER" id="PTHR43298:SF2">
    <property type="entry name" value="FMN_FAD EXPORTER YEEO-RELATED"/>
    <property type="match status" value="1"/>
</dbReference>
<evidence type="ECO:0000313" key="15">
    <source>
        <dbReference type="Proteomes" id="UP000579281"/>
    </source>
</evidence>
<dbReference type="PANTHER" id="PTHR43298">
    <property type="entry name" value="MULTIDRUG RESISTANCE PROTEIN NORM-RELATED"/>
    <property type="match status" value="1"/>
</dbReference>
<keyword evidence="6" id="KW-0050">Antiport</keyword>
<comment type="caution">
    <text evidence="14">The sequence shown here is derived from an EMBL/GenBank/DDBJ whole genome shotgun (WGS) entry which is preliminary data.</text>
</comment>
<keyword evidence="5" id="KW-0813">Transport</keyword>
<keyword evidence="10" id="KW-0406">Ion transport</keyword>
<evidence type="ECO:0000256" key="10">
    <source>
        <dbReference type="ARBA" id="ARBA00023065"/>
    </source>
</evidence>
<organism evidence="14 15">
    <name type="scientific">Anaerosolibacter carboniphilus</name>
    <dbReference type="NCBI Taxonomy" id="1417629"/>
    <lineage>
        <taxon>Bacteria</taxon>
        <taxon>Bacillati</taxon>
        <taxon>Bacillota</taxon>
        <taxon>Clostridia</taxon>
        <taxon>Peptostreptococcales</taxon>
        <taxon>Thermotaleaceae</taxon>
        <taxon>Anaerosolibacter</taxon>
    </lineage>
</organism>
<dbReference type="InterPro" id="IPR050222">
    <property type="entry name" value="MATE_MdtK"/>
</dbReference>
<feature type="transmembrane region" description="Helical" evidence="13">
    <location>
        <begin position="411"/>
        <end position="431"/>
    </location>
</feature>
<dbReference type="GO" id="GO:0006811">
    <property type="term" value="P:monoatomic ion transport"/>
    <property type="evidence" value="ECO:0007669"/>
    <property type="project" value="UniProtKB-KW"/>
</dbReference>
<keyword evidence="7" id="KW-1003">Cell membrane</keyword>
<keyword evidence="11 13" id="KW-0472">Membrane</keyword>
<reference evidence="14 15" key="1">
    <citation type="submission" date="2020-08" db="EMBL/GenBank/DDBJ databases">
        <title>Genomic Encyclopedia of Type Strains, Phase IV (KMG-IV): sequencing the most valuable type-strain genomes for metagenomic binning, comparative biology and taxonomic classification.</title>
        <authorList>
            <person name="Goeker M."/>
        </authorList>
    </citation>
    <scope>NUCLEOTIDE SEQUENCE [LARGE SCALE GENOMIC DNA]</scope>
    <source>
        <strain evidence="14 15">DSM 103526</strain>
    </source>
</reference>
<evidence type="ECO:0000256" key="9">
    <source>
        <dbReference type="ARBA" id="ARBA00022989"/>
    </source>
</evidence>
<evidence type="ECO:0000256" key="2">
    <source>
        <dbReference type="ARBA" id="ARBA00004651"/>
    </source>
</evidence>
<feature type="transmembrane region" description="Helical" evidence="13">
    <location>
        <begin position="46"/>
        <end position="75"/>
    </location>
</feature>
<feature type="transmembrane region" description="Helical" evidence="13">
    <location>
        <begin position="12"/>
        <end position="34"/>
    </location>
</feature>
<dbReference type="GO" id="GO:0015297">
    <property type="term" value="F:antiporter activity"/>
    <property type="evidence" value="ECO:0007669"/>
    <property type="project" value="UniProtKB-KW"/>
</dbReference>
<evidence type="ECO:0000256" key="1">
    <source>
        <dbReference type="ARBA" id="ARBA00003408"/>
    </source>
</evidence>
<evidence type="ECO:0000256" key="4">
    <source>
        <dbReference type="ARBA" id="ARBA00020268"/>
    </source>
</evidence>
<dbReference type="Proteomes" id="UP000579281">
    <property type="component" value="Unassembled WGS sequence"/>
</dbReference>
<dbReference type="InterPro" id="IPR048279">
    <property type="entry name" value="MdtK-like"/>
</dbReference>
<comment type="subcellular location">
    <subcellularLocation>
        <location evidence="2">Cell membrane</location>
        <topology evidence="2">Multi-pass membrane protein</topology>
    </subcellularLocation>
</comment>
<feature type="transmembrane region" description="Helical" evidence="13">
    <location>
        <begin position="316"/>
        <end position="335"/>
    </location>
</feature>
<keyword evidence="15" id="KW-1185">Reference proteome</keyword>
<comment type="function">
    <text evidence="1">Multidrug efflux pump.</text>
</comment>
<dbReference type="CDD" id="cd13138">
    <property type="entry name" value="MATE_yoeA_like"/>
    <property type="match status" value="1"/>
</dbReference>
<evidence type="ECO:0000256" key="12">
    <source>
        <dbReference type="ARBA" id="ARBA00031636"/>
    </source>
</evidence>
<feature type="transmembrane region" description="Helical" evidence="13">
    <location>
        <begin position="193"/>
        <end position="213"/>
    </location>
</feature>
<evidence type="ECO:0000256" key="13">
    <source>
        <dbReference type="SAM" id="Phobius"/>
    </source>
</evidence>
<gene>
    <name evidence="14" type="ORF">HNQ80_004497</name>
</gene>
<dbReference type="EMBL" id="JACHEN010000036">
    <property type="protein sequence ID" value="MBB6218333.1"/>
    <property type="molecule type" value="Genomic_DNA"/>
</dbReference>
<dbReference type="GO" id="GO:0005886">
    <property type="term" value="C:plasma membrane"/>
    <property type="evidence" value="ECO:0007669"/>
    <property type="project" value="UniProtKB-SubCell"/>
</dbReference>
<dbReference type="RefSeq" id="WP_184312820.1">
    <property type="nucleotide sequence ID" value="NZ_JACHEN010000036.1"/>
</dbReference>
<feature type="transmembrane region" description="Helical" evidence="13">
    <location>
        <begin position="355"/>
        <end position="375"/>
    </location>
</feature>
<sequence>MSNDMTKGSVFKILLSFTIPLILTGLLQQLYYITDSMIVGNFIGEAALAAVGVSSPVLNVFIFIVTGLVSGYTILISQYYGAKEYKKISKLSSTFFIFIMFSAFVISIAGFIFRENILNLLHTPIEVLQQSSKYLSIVFIGVPALVLYNLCSSLLRGIGDSKTPLYAIILSTAINIILDLVFVKLFFWGIKGVAIATVIAQIISSVFLLISIYKKHPMFRISFLKNSIDLTLFFDSMKLGAPKMIQSSIASVGSLLLQNVMNTFGIEVVTAITTAYKIDTLTILPIINISIAISIFVGQNIGANNMARAKEGLRKGIFISLIVSIVITTIVVLAGKGFMKSFGVSDAVAAIGQRFFRTCAIFYPILALENAYAAFLQGNKDVVFTSISNILSLALRVLLSYTLAGILGSDVIALSEICSWVLGAILCFSRYKSNSWQKLNSKSISTATE</sequence>
<keyword evidence="8 13" id="KW-0812">Transmembrane</keyword>